<gene>
    <name evidence="1" type="ORF">GCK32_014652</name>
</gene>
<sequence length="83" mass="9779">MQVESQGQNLCLIKPEVQVPLLRVLQLSYGEQNIILIEDQNGVDTADEAKQEGIEKEIYCIRYFEQIKDWESRIHSYRTQLRP</sequence>
<keyword evidence="2" id="KW-1185">Reference proteome</keyword>
<proteinExistence type="predicted"/>
<dbReference type="Proteomes" id="UP001331761">
    <property type="component" value="Unassembled WGS sequence"/>
</dbReference>
<protein>
    <submittedName>
        <fullName evidence="1">Uncharacterized protein</fullName>
    </submittedName>
</protein>
<evidence type="ECO:0000313" key="1">
    <source>
        <dbReference type="EMBL" id="KAK5978034.1"/>
    </source>
</evidence>
<name>A0AAN8J229_TRICO</name>
<accession>A0AAN8J229</accession>
<dbReference type="AlphaFoldDB" id="A0AAN8J229"/>
<organism evidence="1 2">
    <name type="scientific">Trichostrongylus colubriformis</name>
    <name type="common">Black scour worm</name>
    <dbReference type="NCBI Taxonomy" id="6319"/>
    <lineage>
        <taxon>Eukaryota</taxon>
        <taxon>Metazoa</taxon>
        <taxon>Ecdysozoa</taxon>
        <taxon>Nematoda</taxon>
        <taxon>Chromadorea</taxon>
        <taxon>Rhabditida</taxon>
        <taxon>Rhabditina</taxon>
        <taxon>Rhabditomorpha</taxon>
        <taxon>Strongyloidea</taxon>
        <taxon>Trichostrongylidae</taxon>
        <taxon>Trichostrongylus</taxon>
    </lineage>
</organism>
<comment type="caution">
    <text evidence="1">The sequence shown here is derived from an EMBL/GenBank/DDBJ whole genome shotgun (WGS) entry which is preliminary data.</text>
</comment>
<dbReference type="EMBL" id="WIXE01009892">
    <property type="protein sequence ID" value="KAK5978034.1"/>
    <property type="molecule type" value="Genomic_DNA"/>
</dbReference>
<evidence type="ECO:0000313" key="2">
    <source>
        <dbReference type="Proteomes" id="UP001331761"/>
    </source>
</evidence>
<reference evidence="1 2" key="1">
    <citation type="submission" date="2019-10" db="EMBL/GenBank/DDBJ databases">
        <title>Assembly and Annotation for the nematode Trichostrongylus colubriformis.</title>
        <authorList>
            <person name="Martin J."/>
        </authorList>
    </citation>
    <scope>NUCLEOTIDE SEQUENCE [LARGE SCALE GENOMIC DNA]</scope>
    <source>
        <strain evidence="1">G859</strain>
        <tissue evidence="1">Whole worm</tissue>
    </source>
</reference>